<reference evidence="1 2" key="1">
    <citation type="submission" date="2018-02" db="EMBL/GenBank/DDBJ databases">
        <title>The genomes of Aspergillus section Nigri reveals drivers in fungal speciation.</title>
        <authorList>
            <consortium name="DOE Joint Genome Institute"/>
            <person name="Vesth T.C."/>
            <person name="Nybo J."/>
            <person name="Theobald S."/>
            <person name="Brandl J."/>
            <person name="Frisvad J.C."/>
            <person name="Nielsen K.F."/>
            <person name="Lyhne E.K."/>
            <person name="Kogle M.E."/>
            <person name="Kuo A."/>
            <person name="Riley R."/>
            <person name="Clum A."/>
            <person name="Nolan M."/>
            <person name="Lipzen A."/>
            <person name="Salamov A."/>
            <person name="Henrissat B."/>
            <person name="Wiebenga A."/>
            <person name="De vries R.P."/>
            <person name="Grigoriev I.V."/>
            <person name="Mortensen U.H."/>
            <person name="Andersen M.R."/>
            <person name="Baker S.E."/>
        </authorList>
    </citation>
    <scope>NUCLEOTIDE SEQUENCE [LARGE SCALE GENOMIC DNA]</scope>
    <source>
        <strain evidence="1 2">CBS 115571</strain>
    </source>
</reference>
<dbReference type="AlphaFoldDB" id="A0A2V5H0B8"/>
<gene>
    <name evidence="1" type="ORF">BO99DRAFT_34904</name>
</gene>
<organism evidence="1 2">
    <name type="scientific">Aspergillus violaceofuscus (strain CBS 115571)</name>
    <dbReference type="NCBI Taxonomy" id="1450538"/>
    <lineage>
        <taxon>Eukaryota</taxon>
        <taxon>Fungi</taxon>
        <taxon>Dikarya</taxon>
        <taxon>Ascomycota</taxon>
        <taxon>Pezizomycotina</taxon>
        <taxon>Eurotiomycetes</taxon>
        <taxon>Eurotiomycetidae</taxon>
        <taxon>Eurotiales</taxon>
        <taxon>Aspergillaceae</taxon>
        <taxon>Aspergillus</taxon>
    </lineage>
</organism>
<evidence type="ECO:0000313" key="2">
    <source>
        <dbReference type="Proteomes" id="UP000249829"/>
    </source>
</evidence>
<accession>A0A2V5H0B8</accession>
<protein>
    <submittedName>
        <fullName evidence="1">Uncharacterized protein</fullName>
    </submittedName>
</protein>
<proteinExistence type="predicted"/>
<sequence length="164" mass="18653">MIRSIDPDTNGETMPEYGVFKHGAVYVIATQREVAKVTSRQGSNTDSWVCQSRATNFSSAMLKAKANRSLCLMSFRLQLPVSLSYIWPAFDNSFRKERPISHCSSQSAACPSSLGIYAFVPRKQPPQVEYGTQHELRNRIIALTCRRSRQIFNWHHIYERPVAA</sequence>
<name>A0A2V5H0B8_ASPV1</name>
<evidence type="ECO:0000313" key="1">
    <source>
        <dbReference type="EMBL" id="PYI14133.1"/>
    </source>
</evidence>
<dbReference type="EMBL" id="KZ825220">
    <property type="protein sequence ID" value="PYI14133.1"/>
    <property type="molecule type" value="Genomic_DNA"/>
</dbReference>
<keyword evidence="2" id="KW-1185">Reference proteome</keyword>
<dbReference type="Proteomes" id="UP000249829">
    <property type="component" value="Unassembled WGS sequence"/>
</dbReference>